<dbReference type="KEGG" id="dae:Dtox_0434"/>
<sequence length="58" mass="6940">MDSNRFFDEIARRVASQVITAGEINDEHRLFNKRNICWIFTVRPATAWMREQTLQLSR</sequence>
<protein>
    <submittedName>
        <fullName evidence="1">Uncharacterized protein</fullName>
    </submittedName>
</protein>
<accession>C8W513</accession>
<gene>
    <name evidence="1" type="ordered locus">Dtox_0434</name>
</gene>
<organism evidence="1 2">
    <name type="scientific">Desulfofarcimen acetoxidans (strain ATCC 49208 / DSM 771 / KCTC 5769 / VKM B-1644 / 5575)</name>
    <name type="common">Desulfotomaculum acetoxidans</name>
    <dbReference type="NCBI Taxonomy" id="485916"/>
    <lineage>
        <taxon>Bacteria</taxon>
        <taxon>Bacillati</taxon>
        <taxon>Bacillota</taxon>
        <taxon>Clostridia</taxon>
        <taxon>Eubacteriales</taxon>
        <taxon>Peptococcaceae</taxon>
        <taxon>Desulfofarcimen</taxon>
    </lineage>
</organism>
<evidence type="ECO:0000313" key="2">
    <source>
        <dbReference type="Proteomes" id="UP000002217"/>
    </source>
</evidence>
<proteinExistence type="predicted"/>
<dbReference type="AlphaFoldDB" id="C8W513"/>
<dbReference type="EMBL" id="CP001720">
    <property type="protein sequence ID" value="ACV61365.1"/>
    <property type="molecule type" value="Genomic_DNA"/>
</dbReference>
<name>C8W513_DESAS</name>
<evidence type="ECO:0000313" key="1">
    <source>
        <dbReference type="EMBL" id="ACV61365.1"/>
    </source>
</evidence>
<dbReference type="Proteomes" id="UP000002217">
    <property type="component" value="Chromosome"/>
</dbReference>
<reference evidence="1 2" key="1">
    <citation type="journal article" date="2009" name="Stand. Genomic Sci.">
        <title>Complete genome sequence of Desulfotomaculum acetoxidans type strain (5575).</title>
        <authorList>
            <person name="Spring S."/>
            <person name="Lapidus A."/>
            <person name="Schroder M."/>
            <person name="Gleim D."/>
            <person name="Sims D."/>
            <person name="Meincke L."/>
            <person name="Glavina Del Rio T."/>
            <person name="Tice H."/>
            <person name="Copeland A."/>
            <person name="Cheng J.F."/>
            <person name="Lucas S."/>
            <person name="Chen F."/>
            <person name="Nolan M."/>
            <person name="Bruce D."/>
            <person name="Goodwin L."/>
            <person name="Pitluck S."/>
            <person name="Ivanova N."/>
            <person name="Mavromatis K."/>
            <person name="Mikhailova N."/>
            <person name="Pati A."/>
            <person name="Chen A."/>
            <person name="Palaniappan K."/>
            <person name="Land M."/>
            <person name="Hauser L."/>
            <person name="Chang Y.J."/>
            <person name="Jeffries C.D."/>
            <person name="Chain P."/>
            <person name="Saunders E."/>
            <person name="Brettin T."/>
            <person name="Detter J.C."/>
            <person name="Goker M."/>
            <person name="Bristow J."/>
            <person name="Eisen J.A."/>
            <person name="Markowitz V."/>
            <person name="Hugenholtz P."/>
            <person name="Kyrpides N.C."/>
            <person name="Klenk H.P."/>
            <person name="Han C."/>
        </authorList>
    </citation>
    <scope>NUCLEOTIDE SEQUENCE [LARGE SCALE GENOMIC DNA]</scope>
    <source>
        <strain evidence="2">ATCC 49208 / DSM 771 / VKM B-1644</strain>
    </source>
</reference>
<dbReference type="RefSeq" id="WP_015756086.1">
    <property type="nucleotide sequence ID" value="NC_013216.1"/>
</dbReference>
<keyword evidence="2" id="KW-1185">Reference proteome</keyword>
<dbReference type="HOGENOM" id="CLU_2971955_0_0_9"/>